<evidence type="ECO:0000256" key="1">
    <source>
        <dbReference type="ARBA" id="ARBA00006479"/>
    </source>
</evidence>
<evidence type="ECO:0000313" key="2">
    <source>
        <dbReference type="EMBL" id="TQS45859.1"/>
    </source>
</evidence>
<dbReference type="Proteomes" id="UP000317982">
    <property type="component" value="Unassembled WGS sequence"/>
</dbReference>
<comment type="similarity">
    <text evidence="1">Belongs to the ROK (NagC/XylR) family.</text>
</comment>
<dbReference type="PANTHER" id="PTHR18964">
    <property type="entry name" value="ROK (REPRESSOR, ORF, KINASE) FAMILY"/>
    <property type="match status" value="1"/>
</dbReference>
<sequence>MRPEVVLAADLGGTSLKYAIADATGAFVGPGADGAGACPTGRERGTEAVVETLLAVLESLRDRATAAGRVPVAVGVAVPGLVDEEAGIARHSVNLGWRDLPLRDRIEERLGLPVALANDVRAGGLAEAELAGLDDVLFVPVGTGIAAAQVRNGRVEAGAHGAAGELGHVLVRSGGRLCACGRRGCLEAEAAAAAIEARYAEVLAAPEPGSPLSGRPAADGAPVGGGAVGGVPVGGAPVGGAAVNGAPVRGAAGALGRPVVTAAEIARRAAAGEPRAVAVWQRAVEALADGLSIASAVLDPDVIVIGGGLAQAGRTLFVPLEAALAERATFLPRPRILPAALGDRAGCAGATLLARAASTHPTSTRTPGSR</sequence>
<dbReference type="EMBL" id="VIRS01000003">
    <property type="protein sequence ID" value="TQS45859.1"/>
    <property type="molecule type" value="Genomic_DNA"/>
</dbReference>
<dbReference type="InParanoid" id="A0A545AWZ9"/>
<dbReference type="PANTHER" id="PTHR18964:SF149">
    <property type="entry name" value="BIFUNCTIONAL UDP-N-ACETYLGLUCOSAMINE 2-EPIMERASE_N-ACETYLMANNOSAMINE KINASE"/>
    <property type="match status" value="1"/>
</dbReference>
<name>A0A545AWZ9_9ACTN</name>
<comment type="caution">
    <text evidence="2">The sequence shown here is derived from an EMBL/GenBank/DDBJ whole genome shotgun (WGS) entry which is preliminary data.</text>
</comment>
<evidence type="ECO:0000313" key="3">
    <source>
        <dbReference type="Proteomes" id="UP000317982"/>
    </source>
</evidence>
<dbReference type="AlphaFoldDB" id="A0A545AWZ9"/>
<dbReference type="Gene3D" id="3.30.420.40">
    <property type="match status" value="4"/>
</dbReference>
<reference evidence="2 3" key="1">
    <citation type="submission" date="2019-07" db="EMBL/GenBank/DDBJ databases">
        <title>Cryptosporangium phraense sp. nov., isolated from plant litter.</title>
        <authorList>
            <person name="Suriyachadkun C."/>
        </authorList>
    </citation>
    <scope>NUCLEOTIDE SEQUENCE [LARGE SCALE GENOMIC DNA]</scope>
    <source>
        <strain evidence="2 3">A-T 5661</strain>
    </source>
</reference>
<dbReference type="Pfam" id="PF00480">
    <property type="entry name" value="ROK"/>
    <property type="match status" value="1"/>
</dbReference>
<gene>
    <name evidence="2" type="ORF">FL583_04900</name>
</gene>
<dbReference type="InterPro" id="IPR000600">
    <property type="entry name" value="ROK"/>
</dbReference>
<organism evidence="2 3">
    <name type="scientific">Cryptosporangium phraense</name>
    <dbReference type="NCBI Taxonomy" id="2593070"/>
    <lineage>
        <taxon>Bacteria</taxon>
        <taxon>Bacillati</taxon>
        <taxon>Actinomycetota</taxon>
        <taxon>Actinomycetes</taxon>
        <taxon>Cryptosporangiales</taxon>
        <taxon>Cryptosporangiaceae</taxon>
        <taxon>Cryptosporangium</taxon>
    </lineage>
</organism>
<proteinExistence type="inferred from homology"/>
<dbReference type="FunCoup" id="A0A545AWZ9">
    <property type="interactions" value="135"/>
</dbReference>
<protein>
    <submittedName>
        <fullName evidence="2">ROK family protein</fullName>
    </submittedName>
</protein>
<dbReference type="InterPro" id="IPR043129">
    <property type="entry name" value="ATPase_NBD"/>
</dbReference>
<keyword evidence="3" id="KW-1185">Reference proteome</keyword>
<dbReference type="RefSeq" id="WP_142703266.1">
    <property type="nucleotide sequence ID" value="NZ_VIRS01000003.1"/>
</dbReference>
<accession>A0A545AWZ9</accession>
<dbReference type="SUPFAM" id="SSF53067">
    <property type="entry name" value="Actin-like ATPase domain"/>
    <property type="match status" value="1"/>
</dbReference>
<dbReference type="OrthoDB" id="9810372at2"/>